<keyword evidence="3" id="KW-1185">Reference proteome</keyword>
<dbReference type="AlphaFoldDB" id="A0ABD3ATN3"/>
<feature type="compositionally biased region" description="Basic and acidic residues" evidence="1">
    <location>
        <begin position="1"/>
        <end position="16"/>
    </location>
</feature>
<evidence type="ECO:0008006" key="4">
    <source>
        <dbReference type="Google" id="ProtNLM"/>
    </source>
</evidence>
<dbReference type="PANTHER" id="PTHR31973:SF189">
    <property type="entry name" value="TRANSPOSASE, MUDR, PLANT, MULE TRANSPOSASE DOMAIN PROTEIN-RELATED"/>
    <property type="match status" value="1"/>
</dbReference>
<evidence type="ECO:0000313" key="2">
    <source>
        <dbReference type="EMBL" id="KAL3534364.1"/>
    </source>
</evidence>
<protein>
    <recommendedName>
        <fullName evidence="4">Transposase MuDR plant domain-containing protein</fullName>
    </recommendedName>
</protein>
<organism evidence="2 3">
    <name type="scientific">Cinchona calisaya</name>
    <dbReference type="NCBI Taxonomy" id="153742"/>
    <lineage>
        <taxon>Eukaryota</taxon>
        <taxon>Viridiplantae</taxon>
        <taxon>Streptophyta</taxon>
        <taxon>Embryophyta</taxon>
        <taxon>Tracheophyta</taxon>
        <taxon>Spermatophyta</taxon>
        <taxon>Magnoliopsida</taxon>
        <taxon>eudicotyledons</taxon>
        <taxon>Gunneridae</taxon>
        <taxon>Pentapetalae</taxon>
        <taxon>asterids</taxon>
        <taxon>lamiids</taxon>
        <taxon>Gentianales</taxon>
        <taxon>Rubiaceae</taxon>
        <taxon>Cinchonoideae</taxon>
        <taxon>Cinchoneae</taxon>
        <taxon>Cinchona</taxon>
    </lineage>
</organism>
<gene>
    <name evidence="2" type="ORF">ACH5RR_002825</name>
</gene>
<evidence type="ECO:0000313" key="3">
    <source>
        <dbReference type="Proteomes" id="UP001630127"/>
    </source>
</evidence>
<sequence>MYALETPKHDDAKVNDGPELNGGRATDDGVNGEAELNGGRDLRVIGQGDGASESGGVELNGEGISVGGGTNEDGGVELNRGRASGAGGPTINVVGDNKSDGANEGAGTDQNGCEADNSSCDDSSCDGCSNFGTTLDYGCSDVNGTQCVEHQGAGATRSPGANYRDTGATQQKQGQEQQHVYSAAGKQAKAHHENEHEEDDSVDQLFDDTQYREINSNLGSFEDEGTEGQPRWADRDMRYATFEVGMKFGNKAEFKATITNYSLVNRKDIFVYTNDRDRVRDKCKPPCKWLLYVSQVKALGTHDLVVKSINLQHTNNNHYWKNKKFTSKWDKAHKALKMVVKDIKGSADEQYGKIWRYVEEMKRSNMGITVEVMYTPFIEPGRNPRQLLKRRQGNTGTGSWHCCLKFIEIENSSQYTFAFDQQKGLASASTELLPNSNHRFDVQHMYRTSRKNTLILGARDNPIINMLEIIRKNLLAGIEQRTEWMKKYHGPMGPSIREIIEDTVKISRNGSSANLSHIGRE</sequence>
<dbReference type="PANTHER" id="PTHR31973">
    <property type="entry name" value="POLYPROTEIN, PUTATIVE-RELATED"/>
    <property type="match status" value="1"/>
</dbReference>
<accession>A0ABD3ATN3</accession>
<reference evidence="2 3" key="1">
    <citation type="submission" date="2024-11" db="EMBL/GenBank/DDBJ databases">
        <title>A near-complete genome assembly of Cinchona calisaya.</title>
        <authorList>
            <person name="Lian D.C."/>
            <person name="Zhao X.W."/>
            <person name="Wei L."/>
        </authorList>
    </citation>
    <scope>NUCLEOTIDE SEQUENCE [LARGE SCALE GENOMIC DNA]</scope>
    <source>
        <tissue evidence="2">Nenye</tissue>
    </source>
</reference>
<comment type="caution">
    <text evidence="2">The sequence shown here is derived from an EMBL/GenBank/DDBJ whole genome shotgun (WGS) entry which is preliminary data.</text>
</comment>
<evidence type="ECO:0000256" key="1">
    <source>
        <dbReference type="SAM" id="MobiDB-lite"/>
    </source>
</evidence>
<dbReference type="Proteomes" id="UP001630127">
    <property type="component" value="Unassembled WGS sequence"/>
</dbReference>
<feature type="region of interest" description="Disordered" evidence="1">
    <location>
        <begin position="151"/>
        <end position="175"/>
    </location>
</feature>
<dbReference type="EMBL" id="JBJUIK010000002">
    <property type="protein sequence ID" value="KAL3534364.1"/>
    <property type="molecule type" value="Genomic_DNA"/>
</dbReference>
<name>A0ABD3ATN3_9GENT</name>
<proteinExistence type="predicted"/>
<feature type="region of interest" description="Disordered" evidence="1">
    <location>
        <begin position="1"/>
        <end position="116"/>
    </location>
</feature>